<organism evidence="2">
    <name type="scientific">Staphylococcus simulans</name>
    <dbReference type="NCBI Taxonomy" id="1286"/>
    <lineage>
        <taxon>Bacteria</taxon>
        <taxon>Bacillati</taxon>
        <taxon>Bacillota</taxon>
        <taxon>Bacilli</taxon>
        <taxon>Bacillales</taxon>
        <taxon>Staphylococcaceae</taxon>
        <taxon>Staphylococcus</taxon>
    </lineage>
</organism>
<dbReference type="NCBIfam" id="TIGR03729">
    <property type="entry name" value="acc_ester"/>
    <property type="match status" value="1"/>
</dbReference>
<dbReference type="GO" id="GO:0016787">
    <property type="term" value="F:hydrolase activity"/>
    <property type="evidence" value="ECO:0007669"/>
    <property type="project" value="InterPro"/>
</dbReference>
<feature type="domain" description="Calcineurin-like phosphoesterase" evidence="1">
    <location>
        <begin position="1"/>
        <end position="227"/>
    </location>
</feature>
<dbReference type="SUPFAM" id="SSF56300">
    <property type="entry name" value="Metallo-dependent phosphatases"/>
    <property type="match status" value="1"/>
</dbReference>
<dbReference type="InterPro" id="IPR029052">
    <property type="entry name" value="Metallo-depent_PP-like"/>
</dbReference>
<dbReference type="AlphaFoldDB" id="A0A6N3FR96"/>
<dbReference type="PANTHER" id="PTHR31302">
    <property type="entry name" value="TRANSMEMBRANE PROTEIN WITH METALLOPHOSPHOESTERASE DOMAIN-RELATED"/>
    <property type="match status" value="1"/>
</dbReference>
<gene>
    <name evidence="2" type="ORF">SSLFYP27_02615</name>
</gene>
<reference evidence="2" key="1">
    <citation type="submission" date="2019-11" db="EMBL/GenBank/DDBJ databases">
        <authorList>
            <person name="Feng L."/>
        </authorList>
    </citation>
    <scope>NUCLEOTIDE SEQUENCE</scope>
    <source>
        <strain evidence="2">SsimulansLFYP27</strain>
    </source>
</reference>
<dbReference type="RefSeq" id="WP_002480207.1">
    <property type="nucleotide sequence ID" value="NZ_CACRUO010000065.1"/>
</dbReference>
<accession>A0A6N3FR96</accession>
<protein>
    <submittedName>
        <fullName evidence="2">Calcineurin-like phosphoesterase superfamily domain protein</fullName>
    </submittedName>
</protein>
<evidence type="ECO:0000259" key="1">
    <source>
        <dbReference type="Pfam" id="PF00149"/>
    </source>
</evidence>
<proteinExistence type="predicted"/>
<dbReference type="InterPro" id="IPR051158">
    <property type="entry name" value="Metallophosphoesterase_sf"/>
</dbReference>
<name>A0A6N3FR96_STASI</name>
<dbReference type="InterPro" id="IPR004843">
    <property type="entry name" value="Calcineurin-like_PHP"/>
</dbReference>
<dbReference type="Pfam" id="PF00149">
    <property type="entry name" value="Metallophos"/>
    <property type="match status" value="1"/>
</dbReference>
<dbReference type="EMBL" id="CACRUO010000065">
    <property type="protein sequence ID" value="VYU54712.1"/>
    <property type="molecule type" value="Genomic_DNA"/>
</dbReference>
<dbReference type="Gene3D" id="3.60.21.10">
    <property type="match status" value="1"/>
</dbReference>
<dbReference type="InterPro" id="IPR022302">
    <property type="entry name" value="Phosphoesterase_putative"/>
</dbReference>
<evidence type="ECO:0000313" key="2">
    <source>
        <dbReference type="EMBL" id="VYU54712.1"/>
    </source>
</evidence>
<dbReference type="PANTHER" id="PTHR31302:SF22">
    <property type="entry name" value="PHOSPHOESTERASE"/>
    <property type="match status" value="1"/>
</dbReference>
<sequence length="268" mass="31378">MKIGVISDLHIDRPSDYTEAQYTEHLAQLVKQEQLDLLVIAGDISNDHQQSYIFIQQMEVLTGIDVRFIPGNHDYWSTDGTSTQVIHDFFMSKPEQLMSNPYIINDEWAIVGNSGWYDYSYANPKYSLDYLERRRFKGATWQDKVHVDWGMPDREVSRKAAELAEADMKKVQGRNIILITHVVTDPSFKVPMPHRIFDYFNAFIGTSDFMKLYQDYPICYSLMGHVHFRGSITKDNIHYSCVSLGYFREWRTKDIDKEMRHALQVIEI</sequence>